<gene>
    <name evidence="3" type="ORF">GCM10023185_18740</name>
</gene>
<comment type="caution">
    <text evidence="3">The sequence shown here is derived from an EMBL/GenBank/DDBJ whole genome shotgun (WGS) entry which is preliminary data.</text>
</comment>
<reference evidence="4" key="1">
    <citation type="journal article" date="2019" name="Int. J. Syst. Evol. Microbiol.">
        <title>The Global Catalogue of Microorganisms (GCM) 10K type strain sequencing project: providing services to taxonomists for standard genome sequencing and annotation.</title>
        <authorList>
            <consortium name="The Broad Institute Genomics Platform"/>
            <consortium name="The Broad Institute Genome Sequencing Center for Infectious Disease"/>
            <person name="Wu L."/>
            <person name="Ma J."/>
        </authorList>
    </citation>
    <scope>NUCLEOTIDE SEQUENCE [LARGE SCALE GENOMIC DNA]</scope>
    <source>
        <strain evidence="4">JCM 17923</strain>
    </source>
</reference>
<evidence type="ECO:0000256" key="1">
    <source>
        <dbReference type="SAM" id="MobiDB-lite"/>
    </source>
</evidence>
<name>A0ABP8IBW0_9BACT</name>
<dbReference type="Proteomes" id="UP001501153">
    <property type="component" value="Unassembled WGS sequence"/>
</dbReference>
<dbReference type="InterPro" id="IPR002559">
    <property type="entry name" value="Transposase_11"/>
</dbReference>
<accession>A0ABP8IBW0</accession>
<sequence>MIFDSRTLLSTPESGHRAGYDGAKRRKGSKVHVALDTLDHLPDALVMLATAQDWAQEAALADEVQAVTGKTVTPAYANQGYMGQEPALAAAQHGIDLHVVQLPLAKRGFVLRPKRWVVERSFAWAALFRRLAHNYERLTTTL</sequence>
<dbReference type="EMBL" id="BAABGZ010000018">
    <property type="protein sequence ID" value="GAA4355677.1"/>
    <property type="molecule type" value="Genomic_DNA"/>
</dbReference>
<dbReference type="PANTHER" id="PTHR30007">
    <property type="entry name" value="PHP DOMAIN PROTEIN"/>
    <property type="match status" value="1"/>
</dbReference>
<feature type="region of interest" description="Disordered" evidence="1">
    <location>
        <begin position="1"/>
        <end position="24"/>
    </location>
</feature>
<organism evidence="3 4">
    <name type="scientific">Hymenobacter saemangeumensis</name>
    <dbReference type="NCBI Taxonomy" id="1084522"/>
    <lineage>
        <taxon>Bacteria</taxon>
        <taxon>Pseudomonadati</taxon>
        <taxon>Bacteroidota</taxon>
        <taxon>Cytophagia</taxon>
        <taxon>Cytophagales</taxon>
        <taxon>Hymenobacteraceae</taxon>
        <taxon>Hymenobacter</taxon>
    </lineage>
</organism>
<dbReference type="PANTHER" id="PTHR30007:SF0">
    <property type="entry name" value="TRANSPOSASE"/>
    <property type="match status" value="1"/>
</dbReference>
<protein>
    <recommendedName>
        <fullName evidence="2">Transposase IS4-like domain-containing protein</fullName>
    </recommendedName>
</protein>
<feature type="compositionally biased region" description="Basic and acidic residues" evidence="1">
    <location>
        <begin position="14"/>
        <end position="23"/>
    </location>
</feature>
<feature type="domain" description="Transposase IS4-like" evidence="2">
    <location>
        <begin position="7"/>
        <end position="138"/>
    </location>
</feature>
<dbReference type="Pfam" id="PF01609">
    <property type="entry name" value="DDE_Tnp_1"/>
    <property type="match status" value="1"/>
</dbReference>
<evidence type="ECO:0000313" key="4">
    <source>
        <dbReference type="Proteomes" id="UP001501153"/>
    </source>
</evidence>
<keyword evidence="4" id="KW-1185">Reference proteome</keyword>
<proteinExistence type="predicted"/>
<evidence type="ECO:0000259" key="2">
    <source>
        <dbReference type="Pfam" id="PF01609"/>
    </source>
</evidence>
<evidence type="ECO:0000313" key="3">
    <source>
        <dbReference type="EMBL" id="GAA4355677.1"/>
    </source>
</evidence>